<dbReference type="Pfam" id="PF00076">
    <property type="entry name" value="RRM_1"/>
    <property type="match status" value="1"/>
</dbReference>
<keyword evidence="6" id="KW-1185">Reference proteome</keyword>
<dbReference type="InterPro" id="IPR035979">
    <property type="entry name" value="RBD_domain_sf"/>
</dbReference>
<evidence type="ECO:0000259" key="4">
    <source>
        <dbReference type="Pfam" id="PF00076"/>
    </source>
</evidence>
<keyword evidence="3" id="KW-0472">Membrane</keyword>
<dbReference type="PANTHER" id="PTHR13018">
    <property type="entry name" value="PROBABLE MEMBRANE PROTEIN DUF221-RELATED"/>
    <property type="match status" value="1"/>
</dbReference>
<feature type="transmembrane region" description="Helical" evidence="3">
    <location>
        <begin position="1235"/>
        <end position="1252"/>
    </location>
</feature>
<proteinExistence type="predicted"/>
<feature type="region of interest" description="Disordered" evidence="2">
    <location>
        <begin position="1"/>
        <end position="21"/>
    </location>
</feature>
<evidence type="ECO:0000313" key="5">
    <source>
        <dbReference type="EMBL" id="ACO63164.1"/>
    </source>
</evidence>
<name>C1E4R0_MICCC</name>
<feature type="region of interest" description="Disordered" evidence="2">
    <location>
        <begin position="104"/>
        <end position="147"/>
    </location>
</feature>
<evidence type="ECO:0000313" key="6">
    <source>
        <dbReference type="Proteomes" id="UP000002009"/>
    </source>
</evidence>
<feature type="coiled-coil region" evidence="1">
    <location>
        <begin position="720"/>
        <end position="748"/>
    </location>
</feature>
<dbReference type="STRING" id="296587.C1E4R0"/>
<dbReference type="GO" id="GO:0003723">
    <property type="term" value="F:RNA binding"/>
    <property type="evidence" value="ECO:0007669"/>
    <property type="project" value="InterPro"/>
</dbReference>
<evidence type="ECO:0000256" key="3">
    <source>
        <dbReference type="SAM" id="Phobius"/>
    </source>
</evidence>
<feature type="transmembrane region" description="Helical" evidence="3">
    <location>
        <begin position="324"/>
        <end position="347"/>
    </location>
</feature>
<keyword evidence="3" id="KW-1133">Transmembrane helix</keyword>
<feature type="transmembrane region" description="Helical" evidence="3">
    <location>
        <begin position="1291"/>
        <end position="1312"/>
    </location>
</feature>
<feature type="domain" description="RRM" evidence="4">
    <location>
        <begin position="441"/>
        <end position="473"/>
    </location>
</feature>
<dbReference type="SUPFAM" id="SSF54928">
    <property type="entry name" value="RNA-binding domain, RBD"/>
    <property type="match status" value="1"/>
</dbReference>
<feature type="transmembrane region" description="Helical" evidence="3">
    <location>
        <begin position="916"/>
        <end position="934"/>
    </location>
</feature>
<dbReference type="GO" id="GO:0005886">
    <property type="term" value="C:plasma membrane"/>
    <property type="evidence" value="ECO:0007669"/>
    <property type="project" value="TreeGrafter"/>
</dbReference>
<dbReference type="RefSeq" id="XP_002501906.1">
    <property type="nucleotide sequence ID" value="XM_002501860.1"/>
</dbReference>
<dbReference type="EMBL" id="CP001325">
    <property type="protein sequence ID" value="ACO63164.1"/>
    <property type="molecule type" value="Genomic_DNA"/>
</dbReference>
<accession>C1E4R0</accession>
<feature type="transmembrane region" description="Helical" evidence="3">
    <location>
        <begin position="1089"/>
        <end position="1113"/>
    </location>
</feature>
<dbReference type="Proteomes" id="UP000002009">
    <property type="component" value="Chromosome 4"/>
</dbReference>
<keyword evidence="1" id="KW-0175">Coiled coil</keyword>
<dbReference type="InterPro" id="IPR045122">
    <property type="entry name" value="Csc1-like"/>
</dbReference>
<sequence length="1437" mass="160823">MKDQHARGARGAGARAGFDDILPGAFEATSPRFTSAEGRKLTSLRHDERSQILEGAQRPNLGIRGGASSQSRIPLGRVAEGARARRQLRTRRFHAFRARLGGKSAVGVGTRPGDPTVRTPLPRGSRCPADKFGKNSTHGAQSSRWRESVPMNLSALPAPLRTLVDAPQDWMEDGQEVNGELTLRSDGTTLGPGRKKGTWSPMEDASTIIVEATIGGVEHTIRYDVPTEKGGFITGIVLEPAREPKSRCRAQKEYVPPERGANGAGGTSDGDPEVTVGIYQPPNKDLAAKRMRAKQAFDHVTGDQLPLNMGFDRTSRVFGSGITFYWILLRDYAVCMLCFTLASFWYYHMIRTANEENKTTTERLPGLSRVSLGALLMWGSQQAQVGRKFDDEDRDGMLAIAALDTLMMFALSALALYHFFRKRRARDEADLHAITMDDYSIVLEDLPEDVTEDRLREHFEKFGVVNEIVMGYDLREMMALRRKLLEQEGNHEMLEYMLKRANEMLGIESDYHKERWVKVFEHKAGEGVTLDLGPNAINDMFERTKIWRFDFAGQPRAYYARHGAITNDFDAYANMLKTWSTRDNVPVEDFDVYGSEEDLKNSRNPWVEHNADASGVGFPRDSGASGREVGMWACLPDSPEYGAHNRGDTSFAFYLPSSPVLFGEPEKYKPPPPKYSLTAFASAVTPTKSMFYSNGTFSARSPEVMKALFRTRAQRKEDAASRIQRNYRAYLRRRVAAEEEAKKQFEAKKLSMSQRAASMAKRAKDAAKTTAVSAVKNTAGKAAGKVADRASAAKVGVLKRFRPDDFNPDKLRERIAKSVADIKETKAIIEERVREGYKVVKAWVVFEDEQSRFDCMELVVKSEAEAKSKKHAVEEDDVCVFEGRRIDPNSARAPSDTMWENLGYSKKYAGLRTCRSLIVLFAYLVFNVLTVAFVQSQLRNLPPEAICEEIENGLVDNLHCSKIWNVESTDPVVRDLARRGLQSMQKPLVSYNQCDDYMDFKLFTGNATAYYGYYSGSHPLAPTPRALEAAIAKQEKNKFNSDPTGFDNTTIVDECAAAVCMTCYCSEHSEEAGNESFCRKYSMDNRVRAILGAFATIIAAVLNILVKTLSIFLSEKEHHHSYTDFEKSVTWKIVTVMLLIMVLLPLFMAANIPDISSLGFLFNGEHKDFSPWWYSEFATKFQQVAFINAFSLPFSMASKVIVFELKRRLLAGTASTQRQLDELYKPPPYLMSERYGMFVSAVLYTLLFSAGMPLLYFIMILMCGMLTVIDRVVLLRFCARPPRYTGKLAAMLIHTVPVGIIVHLLVAVYMYGERDLPSYTHMGGETGKWGPNGDDGSGVKVTDHQFDVRERIARLNGFIPFVGFIVCGTSFVIAYAALFYAKLKQKGEGDDNIDEDLPPITQVKKAKQLTGLKTYSITAHPEYQTLFPPGNLVSKGL</sequence>
<feature type="transmembrane region" description="Helical" evidence="3">
    <location>
        <begin position="1358"/>
        <end position="1381"/>
    </location>
</feature>
<dbReference type="GeneID" id="8242790"/>
<feature type="transmembrane region" description="Helical" evidence="3">
    <location>
        <begin position="397"/>
        <end position="420"/>
    </location>
</feature>
<dbReference type="KEGG" id="mis:MICPUN_58125"/>
<keyword evidence="3" id="KW-0812">Transmembrane</keyword>
<evidence type="ECO:0000256" key="1">
    <source>
        <dbReference type="SAM" id="Coils"/>
    </source>
</evidence>
<dbReference type="InParanoid" id="C1E4R0"/>
<reference evidence="5 6" key="1">
    <citation type="journal article" date="2009" name="Science">
        <title>Green evolution and dynamic adaptations revealed by genomes of the marine picoeukaryotes Micromonas.</title>
        <authorList>
            <person name="Worden A.Z."/>
            <person name="Lee J.H."/>
            <person name="Mock T."/>
            <person name="Rouze P."/>
            <person name="Simmons M.P."/>
            <person name="Aerts A.L."/>
            <person name="Allen A.E."/>
            <person name="Cuvelier M.L."/>
            <person name="Derelle E."/>
            <person name="Everett M.V."/>
            <person name="Foulon E."/>
            <person name="Grimwood J."/>
            <person name="Gundlach H."/>
            <person name="Henrissat B."/>
            <person name="Napoli C."/>
            <person name="McDonald S.M."/>
            <person name="Parker M.S."/>
            <person name="Rombauts S."/>
            <person name="Salamov A."/>
            <person name="Von Dassow P."/>
            <person name="Badger J.H."/>
            <person name="Coutinho P.M."/>
            <person name="Demir E."/>
            <person name="Dubchak I."/>
            <person name="Gentemann C."/>
            <person name="Eikrem W."/>
            <person name="Gready J.E."/>
            <person name="John U."/>
            <person name="Lanier W."/>
            <person name="Lindquist E.A."/>
            <person name="Lucas S."/>
            <person name="Mayer K.F."/>
            <person name="Moreau H."/>
            <person name="Not F."/>
            <person name="Otillar R."/>
            <person name="Panaud O."/>
            <person name="Pangilinan J."/>
            <person name="Paulsen I."/>
            <person name="Piegu B."/>
            <person name="Poliakov A."/>
            <person name="Robbens S."/>
            <person name="Schmutz J."/>
            <person name="Toulza E."/>
            <person name="Wyss T."/>
            <person name="Zelensky A."/>
            <person name="Zhou K."/>
            <person name="Armbrust E.V."/>
            <person name="Bhattacharya D."/>
            <person name="Goodenough U.W."/>
            <person name="Van de Peer Y."/>
            <person name="Grigoriev I.V."/>
        </authorList>
    </citation>
    <scope>NUCLEOTIDE SEQUENCE [LARGE SCALE GENOMIC DNA]</scope>
    <source>
        <strain evidence="6">RCC299 / NOUM17</strain>
    </source>
</reference>
<feature type="region of interest" description="Disordered" evidence="2">
    <location>
        <begin position="248"/>
        <end position="272"/>
    </location>
</feature>
<organism evidence="5 6">
    <name type="scientific">Micromonas commoda (strain RCC299 / NOUM17 / CCMP2709)</name>
    <name type="common">Picoplanktonic green alga</name>
    <dbReference type="NCBI Taxonomy" id="296587"/>
    <lineage>
        <taxon>Eukaryota</taxon>
        <taxon>Viridiplantae</taxon>
        <taxon>Chlorophyta</taxon>
        <taxon>Mamiellophyceae</taxon>
        <taxon>Mamiellales</taxon>
        <taxon>Mamiellaceae</taxon>
        <taxon>Micromonas</taxon>
    </lineage>
</organism>
<dbReference type="OrthoDB" id="297739at2759"/>
<protein>
    <recommendedName>
        <fullName evidence="4">RRM domain-containing protein</fullName>
    </recommendedName>
</protein>
<dbReference type="PROSITE" id="PS50096">
    <property type="entry name" value="IQ"/>
    <property type="match status" value="1"/>
</dbReference>
<feature type="compositionally biased region" description="Polar residues" evidence="2">
    <location>
        <begin position="134"/>
        <end position="143"/>
    </location>
</feature>
<dbReference type="PANTHER" id="PTHR13018:SF83">
    <property type="entry name" value="RRM DOMAIN-CONTAINING PROTEIN"/>
    <property type="match status" value="1"/>
</dbReference>
<gene>
    <name evidence="5" type="ORF">MICPUN_58125</name>
</gene>
<feature type="transmembrane region" description="Helical" evidence="3">
    <location>
        <begin position="1133"/>
        <end position="1152"/>
    </location>
</feature>
<dbReference type="InterPro" id="IPR000504">
    <property type="entry name" value="RRM_dom"/>
</dbReference>
<dbReference type="GO" id="GO:0005227">
    <property type="term" value="F:calcium-activated cation channel activity"/>
    <property type="evidence" value="ECO:0007669"/>
    <property type="project" value="InterPro"/>
</dbReference>
<evidence type="ECO:0000256" key="2">
    <source>
        <dbReference type="SAM" id="MobiDB-lite"/>
    </source>
</evidence>